<keyword evidence="5 12" id="KW-0813">Transport</keyword>
<evidence type="ECO:0000256" key="6">
    <source>
        <dbReference type="ARBA" id="ARBA00022475"/>
    </source>
</evidence>
<keyword evidence="10 12" id="KW-1133">Transmembrane helix</keyword>
<organism evidence="13 14">
    <name type="scientific">Cellvibrio fibrivorans</name>
    <dbReference type="NCBI Taxonomy" id="126350"/>
    <lineage>
        <taxon>Bacteria</taxon>
        <taxon>Pseudomonadati</taxon>
        <taxon>Pseudomonadota</taxon>
        <taxon>Gammaproteobacteria</taxon>
        <taxon>Cellvibrionales</taxon>
        <taxon>Cellvibrionaceae</taxon>
        <taxon>Cellvibrio</taxon>
    </lineage>
</organism>
<dbReference type="RefSeq" id="WP_310070337.1">
    <property type="nucleotide sequence ID" value="NZ_JAVDVX010000002.1"/>
</dbReference>
<evidence type="ECO:0000256" key="8">
    <source>
        <dbReference type="ARBA" id="ARBA00022692"/>
    </source>
</evidence>
<dbReference type="PANTHER" id="PTHR37531">
    <property type="entry name" value="HEME EXPORTER PROTEIN D"/>
    <property type="match status" value="1"/>
</dbReference>
<keyword evidence="8 12" id="KW-0812">Transmembrane</keyword>
<dbReference type="PANTHER" id="PTHR37531:SF1">
    <property type="entry name" value="HEME EXPORTER PROTEIN D"/>
    <property type="match status" value="1"/>
</dbReference>
<comment type="caution">
    <text evidence="13">The sequence shown here is derived from an EMBL/GenBank/DDBJ whole genome shotgun (WGS) entry which is preliminary data.</text>
</comment>
<evidence type="ECO:0000256" key="12">
    <source>
        <dbReference type="RuleBase" id="RU363101"/>
    </source>
</evidence>
<reference evidence="13 14" key="1">
    <citation type="submission" date="2023-07" db="EMBL/GenBank/DDBJ databases">
        <title>Sorghum-associated microbial communities from plants grown in Nebraska, USA.</title>
        <authorList>
            <person name="Schachtman D."/>
        </authorList>
    </citation>
    <scope>NUCLEOTIDE SEQUENCE [LARGE SCALE GENOMIC DNA]</scope>
    <source>
        <strain evidence="13 14">BE190</strain>
    </source>
</reference>
<comment type="function">
    <text evidence="1 12">Required for the export of heme to the periplasm for the biogenesis of c-type cytochromes.</text>
</comment>
<protein>
    <recommendedName>
        <fullName evidence="4 12">Heme exporter protein D</fullName>
    </recommendedName>
</protein>
<feature type="transmembrane region" description="Helical" evidence="12">
    <location>
        <begin position="20"/>
        <end position="41"/>
    </location>
</feature>
<evidence type="ECO:0000313" key="14">
    <source>
        <dbReference type="Proteomes" id="UP001253595"/>
    </source>
</evidence>
<keyword evidence="7 12" id="KW-0997">Cell inner membrane</keyword>
<proteinExistence type="inferred from homology"/>
<keyword evidence="11 12" id="KW-0472">Membrane</keyword>
<evidence type="ECO:0000256" key="11">
    <source>
        <dbReference type="ARBA" id="ARBA00023136"/>
    </source>
</evidence>
<evidence type="ECO:0000313" key="13">
    <source>
        <dbReference type="EMBL" id="MDR7089349.1"/>
    </source>
</evidence>
<sequence>MKFQFESIADFIAMNGHGPYVWASYAITFAVLIFLLVSPLLQKKAFVKQQIKQQKLAQANNSASELTE</sequence>
<dbReference type="NCBIfam" id="TIGR03141">
    <property type="entry name" value="cytochro_ccmD"/>
    <property type="match status" value="1"/>
</dbReference>
<keyword evidence="9 12" id="KW-0201">Cytochrome c-type biogenesis</keyword>
<evidence type="ECO:0000256" key="4">
    <source>
        <dbReference type="ARBA" id="ARBA00016461"/>
    </source>
</evidence>
<evidence type="ECO:0000256" key="2">
    <source>
        <dbReference type="ARBA" id="ARBA00004377"/>
    </source>
</evidence>
<dbReference type="InterPro" id="IPR007078">
    <property type="entry name" value="Haem_export_protD_CcmD"/>
</dbReference>
<comment type="subcellular location">
    <subcellularLocation>
        <location evidence="2 12">Cell inner membrane</location>
        <topology evidence="2 12">Single-pass membrane protein</topology>
    </subcellularLocation>
</comment>
<evidence type="ECO:0000256" key="5">
    <source>
        <dbReference type="ARBA" id="ARBA00022448"/>
    </source>
</evidence>
<evidence type="ECO:0000256" key="7">
    <source>
        <dbReference type="ARBA" id="ARBA00022519"/>
    </source>
</evidence>
<name>A0ABU1UVZ4_9GAMM</name>
<evidence type="ECO:0000256" key="9">
    <source>
        <dbReference type="ARBA" id="ARBA00022748"/>
    </source>
</evidence>
<keyword evidence="14" id="KW-1185">Reference proteome</keyword>
<accession>A0ABU1UVZ4</accession>
<dbReference type="InterPro" id="IPR052075">
    <property type="entry name" value="Heme_exporter_D"/>
</dbReference>
<dbReference type="EMBL" id="JAVDVX010000002">
    <property type="protein sequence ID" value="MDR7089349.1"/>
    <property type="molecule type" value="Genomic_DNA"/>
</dbReference>
<evidence type="ECO:0000256" key="1">
    <source>
        <dbReference type="ARBA" id="ARBA00002442"/>
    </source>
</evidence>
<dbReference type="Pfam" id="PF04995">
    <property type="entry name" value="CcmD"/>
    <property type="match status" value="1"/>
</dbReference>
<comment type="similarity">
    <text evidence="3 12">Belongs to the CcmD/CycX/HelD family.</text>
</comment>
<evidence type="ECO:0000256" key="3">
    <source>
        <dbReference type="ARBA" id="ARBA00008741"/>
    </source>
</evidence>
<keyword evidence="6 12" id="KW-1003">Cell membrane</keyword>
<dbReference type="Proteomes" id="UP001253595">
    <property type="component" value="Unassembled WGS sequence"/>
</dbReference>
<evidence type="ECO:0000256" key="10">
    <source>
        <dbReference type="ARBA" id="ARBA00022989"/>
    </source>
</evidence>
<gene>
    <name evidence="13" type="ORF">J2X05_001355</name>
</gene>